<protein>
    <recommendedName>
        <fullName evidence="4">TonB C-terminal domain-containing protein</fullName>
    </recommendedName>
</protein>
<evidence type="ECO:0008006" key="4">
    <source>
        <dbReference type="Google" id="ProtNLM"/>
    </source>
</evidence>
<reference evidence="2 3" key="1">
    <citation type="submission" date="2019-03" db="EMBL/GenBank/DDBJ databases">
        <title>Seongchinamella monodicae gen. nov., sp. nov., a novel member of the Gammaproteobacteria isolated from a tidal mudflat of beach.</title>
        <authorList>
            <person name="Yang H.G."/>
            <person name="Kang J.W."/>
            <person name="Lee S.D."/>
        </authorList>
    </citation>
    <scope>NUCLEOTIDE SEQUENCE [LARGE SCALE GENOMIC DNA]</scope>
    <source>
        <strain evidence="2 3">GH4-78</strain>
    </source>
</reference>
<evidence type="ECO:0000256" key="1">
    <source>
        <dbReference type="SAM" id="SignalP"/>
    </source>
</evidence>
<dbReference type="AlphaFoldDB" id="A0A4V2ZX41"/>
<dbReference type="EMBL" id="SMSE01000003">
    <property type="protein sequence ID" value="TDG12943.1"/>
    <property type="molecule type" value="Genomic_DNA"/>
</dbReference>
<keyword evidence="3" id="KW-1185">Reference proteome</keyword>
<dbReference type="RefSeq" id="WP_133214211.1">
    <property type="nucleotide sequence ID" value="NZ_SMSE01000003.1"/>
</dbReference>
<accession>A0A4V2ZX41</accession>
<evidence type="ECO:0000313" key="3">
    <source>
        <dbReference type="Proteomes" id="UP000295554"/>
    </source>
</evidence>
<proteinExistence type="predicted"/>
<keyword evidence="1" id="KW-0732">Signal</keyword>
<feature type="signal peptide" evidence="1">
    <location>
        <begin position="1"/>
        <end position="26"/>
    </location>
</feature>
<comment type="caution">
    <text evidence="2">The sequence shown here is derived from an EMBL/GenBank/DDBJ whole genome shotgun (WGS) entry which is preliminary data.</text>
</comment>
<evidence type="ECO:0000313" key="2">
    <source>
        <dbReference type="EMBL" id="TDG12943.1"/>
    </source>
</evidence>
<dbReference type="OrthoDB" id="7052406at2"/>
<dbReference type="Proteomes" id="UP000295554">
    <property type="component" value="Unassembled WGS sequence"/>
</dbReference>
<sequence length="417" mass="46447">MSRASLILYLGCALLFGSAANNPAGAAPTGETGAQGQDSPSAEKALLHKDDSDAYRREIARLESAMGAYADQLPEYLLSLGLNLQQSGQHEAAIDAFKRGIHLARINDGLYSAQQIPMLQREISSHIALGQYAKADERQFYLYRVQMRNMEGGMNRAQAFMQQARWQYNAYRLDLDGQGFARLMSMWDLYRLALNDIIDRQGETSHLLVEPLEGMLLAQYLIAAYDVDDVNSHQGGDNVSVQQQLNRFHAYRAQSYQKGRAVIQAIYDIELANGGADNRNTANSKVMLGDWLLWHGQWDSAMNAYQEATAELVALGDAQEDVEAIFAEPVALPNFDGARHLPATVPPEQANLQVEFDVNKHGKALNIERVDSSDLSSGRANRVLRTLRKTRFRPQLVMGEPQDTEGVTRAYEIEQPE</sequence>
<organism evidence="2 3">
    <name type="scientific">Seongchinamella unica</name>
    <dbReference type="NCBI Taxonomy" id="2547392"/>
    <lineage>
        <taxon>Bacteria</taxon>
        <taxon>Pseudomonadati</taxon>
        <taxon>Pseudomonadota</taxon>
        <taxon>Gammaproteobacteria</taxon>
        <taxon>Cellvibrionales</taxon>
        <taxon>Halieaceae</taxon>
        <taxon>Seongchinamella</taxon>
    </lineage>
</organism>
<feature type="chain" id="PRO_5020554336" description="TonB C-terminal domain-containing protein" evidence="1">
    <location>
        <begin position="27"/>
        <end position="417"/>
    </location>
</feature>
<name>A0A4V2ZX41_9GAMM</name>
<gene>
    <name evidence="2" type="ORF">E2F43_15430</name>
</gene>